<feature type="compositionally biased region" description="Polar residues" evidence="1">
    <location>
        <begin position="123"/>
        <end position="139"/>
    </location>
</feature>
<dbReference type="VEuPathDB" id="FungiDB:SMAC_00321"/>
<name>A0A8S9A4B9_SORMA</name>
<feature type="compositionally biased region" description="Basic and acidic residues" evidence="1">
    <location>
        <begin position="105"/>
        <end position="117"/>
    </location>
</feature>
<organism evidence="2 3">
    <name type="scientific">Sordaria macrospora</name>
    <dbReference type="NCBI Taxonomy" id="5147"/>
    <lineage>
        <taxon>Eukaryota</taxon>
        <taxon>Fungi</taxon>
        <taxon>Dikarya</taxon>
        <taxon>Ascomycota</taxon>
        <taxon>Pezizomycotina</taxon>
        <taxon>Sordariomycetes</taxon>
        <taxon>Sordariomycetidae</taxon>
        <taxon>Sordariales</taxon>
        <taxon>Sordariaceae</taxon>
        <taxon>Sordaria</taxon>
    </lineage>
</organism>
<evidence type="ECO:0000313" key="3">
    <source>
        <dbReference type="Proteomes" id="UP000433876"/>
    </source>
</evidence>
<feature type="compositionally biased region" description="Low complexity" evidence="1">
    <location>
        <begin position="23"/>
        <end position="35"/>
    </location>
</feature>
<accession>A0A8S9A4B9</accession>
<dbReference type="AlphaFoldDB" id="A0A8S9A4B9"/>
<proteinExistence type="predicted"/>
<dbReference type="EMBL" id="NMPR01000001">
    <property type="protein sequence ID" value="KAA8636893.1"/>
    <property type="molecule type" value="Genomic_DNA"/>
</dbReference>
<feature type="region of interest" description="Disordered" evidence="1">
    <location>
        <begin position="18"/>
        <end position="236"/>
    </location>
</feature>
<feature type="compositionally biased region" description="Basic and acidic residues" evidence="1">
    <location>
        <begin position="298"/>
        <end position="308"/>
    </location>
</feature>
<feature type="region of interest" description="Disordered" evidence="1">
    <location>
        <begin position="279"/>
        <end position="308"/>
    </location>
</feature>
<feature type="compositionally biased region" description="Basic and acidic residues" evidence="1">
    <location>
        <begin position="164"/>
        <end position="178"/>
    </location>
</feature>
<feature type="compositionally biased region" description="Polar residues" evidence="1">
    <location>
        <begin position="214"/>
        <end position="227"/>
    </location>
</feature>
<evidence type="ECO:0000313" key="2">
    <source>
        <dbReference type="EMBL" id="KAA8636893.1"/>
    </source>
</evidence>
<sequence length="308" mass="34408">MLFSSKSSLDIKARPPSLLCFAPSSSQHHPPTSTQKIPKPTPTPSHFPKMADFPQRSKAFDPMAYRSQAAYNASMARRQSNDQPKPSEPPNSSKPTTYSSQAVHNDSHRQSNEKPSELAKSFNKMTYRSQATPSASRGQFKQHVGPAKLSKPMTNRNQAACDALRGKSNEKPSERTETFNKMAYRSQPAINASRGFPNKKHSEPARLHQPRAAQKTNTQHYRSAKKTTNAEEQAKEDDYVKQWFAEANADYEAAKKKGEFDNYVPAAGRAPDFTKFRQMFDTNGKPVNGLGNSRHAPKTPEADEPEKK</sequence>
<reference evidence="2 3" key="1">
    <citation type="submission" date="2017-07" db="EMBL/GenBank/DDBJ databases">
        <title>Genome sequence of the Sordaria macrospora wild type strain R19027.</title>
        <authorList>
            <person name="Nowrousian M."/>
            <person name="Teichert I."/>
            <person name="Kueck U."/>
        </authorList>
    </citation>
    <scope>NUCLEOTIDE SEQUENCE [LARGE SCALE GENOMIC DNA]</scope>
    <source>
        <strain evidence="2 3">R19027</strain>
        <tissue evidence="2">Mycelium</tissue>
    </source>
</reference>
<gene>
    <name evidence="2" type="ORF">SMACR_00321</name>
</gene>
<dbReference type="Proteomes" id="UP000433876">
    <property type="component" value="Unassembled WGS sequence"/>
</dbReference>
<comment type="caution">
    <text evidence="2">The sequence shown here is derived from an EMBL/GenBank/DDBJ whole genome shotgun (WGS) entry which is preliminary data.</text>
</comment>
<protein>
    <submittedName>
        <fullName evidence="2">Uncharacterized protein</fullName>
    </submittedName>
</protein>
<evidence type="ECO:0000256" key="1">
    <source>
        <dbReference type="SAM" id="MobiDB-lite"/>
    </source>
</evidence>